<keyword evidence="1" id="KW-0472">Membrane</keyword>
<dbReference type="OrthoDB" id="5939at2"/>
<name>A0A1X7I2V0_9BACT</name>
<keyword evidence="1" id="KW-0812">Transmembrane</keyword>
<dbReference type="AlphaFoldDB" id="A0A1X7I2V0"/>
<dbReference type="Proteomes" id="UP000193355">
    <property type="component" value="Unassembled WGS sequence"/>
</dbReference>
<dbReference type="EMBL" id="FXBB01000001">
    <property type="protein sequence ID" value="SMG08275.1"/>
    <property type="molecule type" value="Genomic_DNA"/>
</dbReference>
<proteinExistence type="predicted"/>
<keyword evidence="3" id="KW-1185">Reference proteome</keyword>
<evidence type="ECO:0000313" key="2">
    <source>
        <dbReference type="EMBL" id="SMG08275.1"/>
    </source>
</evidence>
<gene>
    <name evidence="2" type="ORF">SAMN06275492_10120</name>
</gene>
<protein>
    <submittedName>
        <fullName evidence="2">Uncharacterized protein</fullName>
    </submittedName>
</protein>
<sequence length="160" mass="17757">MYLKWVSGNGGSIFFSKPGLRDFVESRIYEGVICRDIDIMDDNNHLLVSLVTAEDSFYLDKLRLSENLVKDLNSMGIQAMVSWIHKEEEGELEEPSFLEKPLFWGVVGTSLSAVLAMGIVSTLTCLMVGGAFYGLAVFMGSDSGKNIKESIYSLIKEILD</sequence>
<organism evidence="2 3">
    <name type="scientific">Dethiosulfovibrio salsuginis</name>
    <dbReference type="NCBI Taxonomy" id="561720"/>
    <lineage>
        <taxon>Bacteria</taxon>
        <taxon>Thermotogati</taxon>
        <taxon>Synergistota</taxon>
        <taxon>Synergistia</taxon>
        <taxon>Synergistales</taxon>
        <taxon>Dethiosulfovibrionaceae</taxon>
        <taxon>Dethiosulfovibrio</taxon>
    </lineage>
</organism>
<evidence type="ECO:0000313" key="3">
    <source>
        <dbReference type="Proteomes" id="UP000193355"/>
    </source>
</evidence>
<dbReference type="STRING" id="561720.SAMN06275492_10120"/>
<accession>A0A1X7I2V0</accession>
<dbReference type="RefSeq" id="WP_085543327.1">
    <property type="nucleotide sequence ID" value="NZ_FXBB01000001.1"/>
</dbReference>
<evidence type="ECO:0000256" key="1">
    <source>
        <dbReference type="SAM" id="Phobius"/>
    </source>
</evidence>
<keyword evidence="1" id="KW-1133">Transmembrane helix</keyword>
<reference evidence="3" key="1">
    <citation type="submission" date="2017-04" db="EMBL/GenBank/DDBJ databases">
        <authorList>
            <person name="Varghese N."/>
            <person name="Submissions S."/>
        </authorList>
    </citation>
    <scope>NUCLEOTIDE SEQUENCE [LARGE SCALE GENOMIC DNA]</scope>
    <source>
        <strain evidence="3">USBA 82</strain>
    </source>
</reference>
<feature type="transmembrane region" description="Helical" evidence="1">
    <location>
        <begin position="102"/>
        <end position="135"/>
    </location>
</feature>